<dbReference type="Pfam" id="PF12680">
    <property type="entry name" value="SnoaL_2"/>
    <property type="match status" value="1"/>
</dbReference>
<feature type="domain" description="SnoaL-like" evidence="1">
    <location>
        <begin position="9"/>
        <end position="101"/>
    </location>
</feature>
<dbReference type="AlphaFoldDB" id="A0AAW9RSS5"/>
<name>A0AAW9RSS5_9HYPH</name>
<sequence length="123" mass="13886">MSDPVDIAKRAFRAYVDDDRAAIEALVAEDFRFTSPYDNGIDRQTYFARCWPNHEAMAKVDFVRALCCDDEVALTYEATMLTGRVVRNTELFTIRDGLIVAVEVYFGWNVPHDAEPGGFLDPG</sequence>
<evidence type="ECO:0000313" key="2">
    <source>
        <dbReference type="EMBL" id="MEJ8572469.1"/>
    </source>
</evidence>
<dbReference type="Gene3D" id="3.10.450.50">
    <property type="match status" value="1"/>
</dbReference>
<dbReference type="EMBL" id="JAZHOF010000005">
    <property type="protein sequence ID" value="MEJ8572469.1"/>
    <property type="molecule type" value="Genomic_DNA"/>
</dbReference>
<dbReference type="InterPro" id="IPR032710">
    <property type="entry name" value="NTF2-like_dom_sf"/>
</dbReference>
<dbReference type="SUPFAM" id="SSF54427">
    <property type="entry name" value="NTF2-like"/>
    <property type="match status" value="1"/>
</dbReference>
<dbReference type="Proteomes" id="UP001378188">
    <property type="component" value="Unassembled WGS sequence"/>
</dbReference>
<keyword evidence="3" id="KW-1185">Reference proteome</keyword>
<reference evidence="2 3" key="1">
    <citation type="submission" date="2024-02" db="EMBL/GenBank/DDBJ databases">
        <title>Genome analysis and characterization of Microbaculum marinisediminis sp. nov., isolated from marine sediment.</title>
        <authorList>
            <person name="Du Z.-J."/>
            <person name="Ye Y.-Q."/>
            <person name="Zhang Z.-R."/>
            <person name="Yuan S.-M."/>
            <person name="Zhang X.-Y."/>
        </authorList>
    </citation>
    <scope>NUCLEOTIDE SEQUENCE [LARGE SCALE GENOMIC DNA]</scope>
    <source>
        <strain evidence="2 3">SDUM1044001</strain>
    </source>
</reference>
<proteinExistence type="predicted"/>
<protein>
    <submittedName>
        <fullName evidence="2">Nuclear transport factor 2 family protein</fullName>
    </submittedName>
</protein>
<gene>
    <name evidence="2" type="ORF">V3328_13345</name>
</gene>
<dbReference type="InterPro" id="IPR037401">
    <property type="entry name" value="SnoaL-like"/>
</dbReference>
<evidence type="ECO:0000259" key="1">
    <source>
        <dbReference type="Pfam" id="PF12680"/>
    </source>
</evidence>
<evidence type="ECO:0000313" key="3">
    <source>
        <dbReference type="Proteomes" id="UP001378188"/>
    </source>
</evidence>
<comment type="caution">
    <text evidence="2">The sequence shown here is derived from an EMBL/GenBank/DDBJ whole genome shotgun (WGS) entry which is preliminary data.</text>
</comment>
<organism evidence="2 3">
    <name type="scientific">Microbaculum marinum</name>
    <dbReference type="NCBI Taxonomy" id="1764581"/>
    <lineage>
        <taxon>Bacteria</taxon>
        <taxon>Pseudomonadati</taxon>
        <taxon>Pseudomonadota</taxon>
        <taxon>Alphaproteobacteria</taxon>
        <taxon>Hyphomicrobiales</taxon>
        <taxon>Tepidamorphaceae</taxon>
        <taxon>Microbaculum</taxon>
    </lineage>
</organism>
<dbReference type="RefSeq" id="WP_340330170.1">
    <property type="nucleotide sequence ID" value="NZ_JAZHOF010000005.1"/>
</dbReference>
<accession>A0AAW9RSS5</accession>